<protein>
    <submittedName>
        <fullName evidence="1">Uncharacterized protein</fullName>
    </submittedName>
</protein>
<name>A0A1M5EZ70_9BACT</name>
<sequence length="37" mass="4214">MENTSIQKQKHMNNLGVQPDFVKKTVATKGKNRESLL</sequence>
<accession>A0A1M5EZ70</accession>
<keyword evidence="2" id="KW-1185">Reference proteome</keyword>
<evidence type="ECO:0000313" key="2">
    <source>
        <dbReference type="Proteomes" id="UP000184164"/>
    </source>
</evidence>
<reference evidence="1 2" key="1">
    <citation type="submission" date="2016-11" db="EMBL/GenBank/DDBJ databases">
        <authorList>
            <person name="Jaros S."/>
            <person name="Januszkiewicz K."/>
            <person name="Wedrychowicz H."/>
        </authorList>
    </citation>
    <scope>NUCLEOTIDE SEQUENCE [LARGE SCALE GENOMIC DNA]</scope>
    <source>
        <strain evidence="1 2">DSM 26910</strain>
    </source>
</reference>
<organism evidence="1 2">
    <name type="scientific">Mariniphaga anaerophila</name>
    <dbReference type="NCBI Taxonomy" id="1484053"/>
    <lineage>
        <taxon>Bacteria</taxon>
        <taxon>Pseudomonadati</taxon>
        <taxon>Bacteroidota</taxon>
        <taxon>Bacteroidia</taxon>
        <taxon>Marinilabiliales</taxon>
        <taxon>Prolixibacteraceae</taxon>
        <taxon>Mariniphaga</taxon>
    </lineage>
</organism>
<dbReference type="EMBL" id="FQUM01000010">
    <property type="protein sequence ID" value="SHF84573.1"/>
    <property type="molecule type" value="Genomic_DNA"/>
</dbReference>
<dbReference type="Proteomes" id="UP000184164">
    <property type="component" value="Unassembled WGS sequence"/>
</dbReference>
<gene>
    <name evidence="1" type="ORF">SAMN05444274_11094</name>
</gene>
<dbReference type="AlphaFoldDB" id="A0A1M5EZ70"/>
<evidence type="ECO:0000313" key="1">
    <source>
        <dbReference type="EMBL" id="SHF84573.1"/>
    </source>
</evidence>
<dbReference type="STRING" id="1484053.SAMN05444274_11094"/>
<proteinExistence type="predicted"/>